<evidence type="ECO:0000313" key="3">
    <source>
        <dbReference type="Proteomes" id="UP000314294"/>
    </source>
</evidence>
<organism evidence="2 3">
    <name type="scientific">Liparis tanakae</name>
    <name type="common">Tanaka's snailfish</name>
    <dbReference type="NCBI Taxonomy" id="230148"/>
    <lineage>
        <taxon>Eukaryota</taxon>
        <taxon>Metazoa</taxon>
        <taxon>Chordata</taxon>
        <taxon>Craniata</taxon>
        <taxon>Vertebrata</taxon>
        <taxon>Euteleostomi</taxon>
        <taxon>Actinopterygii</taxon>
        <taxon>Neopterygii</taxon>
        <taxon>Teleostei</taxon>
        <taxon>Neoteleostei</taxon>
        <taxon>Acanthomorphata</taxon>
        <taxon>Eupercaria</taxon>
        <taxon>Perciformes</taxon>
        <taxon>Cottioidei</taxon>
        <taxon>Cottales</taxon>
        <taxon>Liparidae</taxon>
        <taxon>Liparis</taxon>
    </lineage>
</organism>
<comment type="caution">
    <text evidence="2">The sequence shown here is derived from an EMBL/GenBank/DDBJ whole genome shotgun (WGS) entry which is preliminary data.</text>
</comment>
<dbReference type="Proteomes" id="UP000314294">
    <property type="component" value="Unassembled WGS sequence"/>
</dbReference>
<proteinExistence type="predicted"/>
<reference evidence="2 3" key="1">
    <citation type="submission" date="2019-03" db="EMBL/GenBank/DDBJ databases">
        <title>First draft genome of Liparis tanakae, snailfish: a comprehensive survey of snailfish specific genes.</title>
        <authorList>
            <person name="Kim W."/>
            <person name="Song I."/>
            <person name="Jeong J.-H."/>
            <person name="Kim D."/>
            <person name="Kim S."/>
            <person name="Ryu S."/>
            <person name="Song J.Y."/>
            <person name="Lee S.K."/>
        </authorList>
    </citation>
    <scope>NUCLEOTIDE SEQUENCE [LARGE SCALE GENOMIC DNA]</scope>
    <source>
        <tissue evidence="2">Muscle</tissue>
    </source>
</reference>
<accession>A0A4Z2EXS2</accession>
<sequence length="73" mass="7973">MQHPGVTSGRRGEAQRLASARCRGAAFPEPESDREEPGEDAAVALINVFAGPSAISVRAGYRKWRERERGVHN</sequence>
<keyword evidence="3" id="KW-1185">Reference proteome</keyword>
<protein>
    <submittedName>
        <fullName evidence="2">Uncharacterized protein</fullName>
    </submittedName>
</protein>
<name>A0A4Z2EXS2_9TELE</name>
<evidence type="ECO:0000313" key="2">
    <source>
        <dbReference type="EMBL" id="TNN33665.1"/>
    </source>
</evidence>
<dbReference type="EMBL" id="SRLO01002168">
    <property type="protein sequence ID" value="TNN33665.1"/>
    <property type="molecule type" value="Genomic_DNA"/>
</dbReference>
<dbReference type="AlphaFoldDB" id="A0A4Z2EXS2"/>
<feature type="region of interest" description="Disordered" evidence="1">
    <location>
        <begin position="1"/>
        <end position="38"/>
    </location>
</feature>
<gene>
    <name evidence="2" type="ORF">EYF80_056176</name>
</gene>
<evidence type="ECO:0000256" key="1">
    <source>
        <dbReference type="SAM" id="MobiDB-lite"/>
    </source>
</evidence>